<gene>
    <name evidence="2" type="ORF">GCM10007888_38480</name>
    <name evidence="1" type="ORF">MOX02_44640</name>
</gene>
<reference evidence="2" key="4">
    <citation type="submission" date="2023-01" db="EMBL/GenBank/DDBJ databases">
        <title>Draft genome sequence of Methylobacterium oxalidis strain NBRC 107715.</title>
        <authorList>
            <person name="Sun Q."/>
            <person name="Mori K."/>
        </authorList>
    </citation>
    <scope>NUCLEOTIDE SEQUENCE</scope>
    <source>
        <strain evidence="2">NBRC 107715</strain>
    </source>
</reference>
<dbReference type="Proteomes" id="UP000321960">
    <property type="component" value="Unassembled WGS sequence"/>
</dbReference>
<name>A0A512J8Z3_9HYPH</name>
<comment type="caution">
    <text evidence="1">The sequence shown here is derived from an EMBL/GenBank/DDBJ whole genome shotgun (WGS) entry which is preliminary data.</text>
</comment>
<dbReference type="Proteomes" id="UP001156856">
    <property type="component" value="Unassembled WGS sequence"/>
</dbReference>
<organism evidence="1 3">
    <name type="scientific">Methylobacterium oxalidis</name>
    <dbReference type="NCBI Taxonomy" id="944322"/>
    <lineage>
        <taxon>Bacteria</taxon>
        <taxon>Pseudomonadati</taxon>
        <taxon>Pseudomonadota</taxon>
        <taxon>Alphaproteobacteria</taxon>
        <taxon>Hyphomicrobiales</taxon>
        <taxon>Methylobacteriaceae</taxon>
        <taxon>Methylobacterium</taxon>
    </lineage>
</organism>
<reference evidence="2" key="1">
    <citation type="journal article" date="2014" name="Int. J. Syst. Evol. Microbiol.">
        <title>Complete genome of a new Firmicutes species belonging to the dominant human colonic microbiota ('Ruminococcus bicirculans') reveals two chromosomes and a selective capacity to utilize plant glucans.</title>
        <authorList>
            <consortium name="NISC Comparative Sequencing Program"/>
            <person name="Wegmann U."/>
            <person name="Louis P."/>
            <person name="Goesmann A."/>
            <person name="Henrissat B."/>
            <person name="Duncan S.H."/>
            <person name="Flint H.J."/>
        </authorList>
    </citation>
    <scope>NUCLEOTIDE SEQUENCE</scope>
    <source>
        <strain evidence="2">NBRC 107715</strain>
    </source>
</reference>
<protein>
    <recommendedName>
        <fullName evidence="5">Phage portal protein</fullName>
    </recommendedName>
</protein>
<dbReference type="InterPro" id="IPR006427">
    <property type="entry name" value="Portal_HK97"/>
</dbReference>
<evidence type="ECO:0000313" key="4">
    <source>
        <dbReference type="Proteomes" id="UP001156856"/>
    </source>
</evidence>
<proteinExistence type="predicted"/>
<dbReference type="RefSeq" id="WP_147027959.1">
    <property type="nucleotide sequence ID" value="NZ_BJZU01000104.1"/>
</dbReference>
<evidence type="ECO:0000313" key="2">
    <source>
        <dbReference type="EMBL" id="GLS65466.1"/>
    </source>
</evidence>
<keyword evidence="4" id="KW-1185">Reference proteome</keyword>
<evidence type="ECO:0000313" key="1">
    <source>
        <dbReference type="EMBL" id="GEP06426.1"/>
    </source>
</evidence>
<reference evidence="4" key="2">
    <citation type="journal article" date="2019" name="Int. J. Syst. Evol. Microbiol.">
        <title>The Global Catalogue of Microorganisms (GCM) 10K type strain sequencing project: providing services to taxonomists for standard genome sequencing and annotation.</title>
        <authorList>
            <consortium name="The Broad Institute Genomics Platform"/>
            <consortium name="The Broad Institute Genome Sequencing Center for Infectious Disease"/>
            <person name="Wu L."/>
            <person name="Ma J."/>
        </authorList>
    </citation>
    <scope>NUCLEOTIDE SEQUENCE [LARGE SCALE GENOMIC DNA]</scope>
    <source>
        <strain evidence="4">NBRC 107715</strain>
    </source>
</reference>
<accession>A0A512J8Z3</accession>
<dbReference type="Pfam" id="PF04860">
    <property type="entry name" value="Phage_portal"/>
    <property type="match status" value="1"/>
</dbReference>
<dbReference type="NCBIfam" id="TIGR01537">
    <property type="entry name" value="portal_HK97"/>
    <property type="match status" value="1"/>
</dbReference>
<evidence type="ECO:0000313" key="3">
    <source>
        <dbReference type="Proteomes" id="UP000321960"/>
    </source>
</evidence>
<dbReference type="OrthoDB" id="7592047at2"/>
<reference evidence="1 3" key="3">
    <citation type="submission" date="2019-07" db="EMBL/GenBank/DDBJ databases">
        <title>Whole genome shotgun sequence of Methylobacterium oxalidis NBRC 107715.</title>
        <authorList>
            <person name="Hosoyama A."/>
            <person name="Uohara A."/>
            <person name="Ohji S."/>
            <person name="Ichikawa N."/>
        </authorList>
    </citation>
    <scope>NUCLEOTIDE SEQUENCE [LARGE SCALE GENOMIC DNA]</scope>
    <source>
        <strain evidence="1 3">NBRC 107715</strain>
    </source>
</reference>
<evidence type="ECO:0008006" key="5">
    <source>
        <dbReference type="Google" id="ProtNLM"/>
    </source>
</evidence>
<dbReference type="EMBL" id="BSPK01000072">
    <property type="protein sequence ID" value="GLS65466.1"/>
    <property type="molecule type" value="Genomic_DNA"/>
</dbReference>
<dbReference type="AlphaFoldDB" id="A0A512J8Z3"/>
<dbReference type="EMBL" id="BJZU01000104">
    <property type="protein sequence ID" value="GEP06426.1"/>
    <property type="molecule type" value="Genomic_DNA"/>
</dbReference>
<dbReference type="InterPro" id="IPR006944">
    <property type="entry name" value="Phage/GTA_portal"/>
</dbReference>
<sequence length="459" mass="49997">MRIFGLTVTREKAVPSLASVDGRGGWWGIIREAFAGAWQQNVEVRLDTVLTYSAVFRCVSLIASDIAKMRLRLVEVGQNGIWRETANSAFSPVLRKPNRFQNRIQFFTNWMESKLVHGNTYVLKERDGRGVVVALYVLDPNRLTALVAPDGSVFYQLTRDDLAGVSDLDAAVPVPASEIIHDRWNTIYHPLVGTSPIYACGLAAVQGIRIQNNSAQFFGNGSNPGGILTAPGAISEETAKRLKDHWDRNYTGANVGKVAVLGDGLKYEPMAVKAADAQLLEQLKWTAETVCSVFGVPAYKVGVGQPPAYNNVEALDAQYYAQCLQIHIESIELALDEGLALPQPYGTEFDLDTLLRMDTATQVKTWSEGVRGGLVKPDEGRAKLGLPPTEGGNAVYLQQQNFSLAALAKRDAQDDPFSLAPKADQRLPSEPDMAAAEAANENISQEAGKALVAIWKGLR</sequence>